<feature type="region of interest" description="Disordered" evidence="2">
    <location>
        <begin position="110"/>
        <end position="149"/>
    </location>
</feature>
<accession>A0AAV2R860</accession>
<evidence type="ECO:0000313" key="3">
    <source>
        <dbReference type="EMBL" id="CAL4120118.1"/>
    </source>
</evidence>
<feature type="coiled-coil region" evidence="1">
    <location>
        <begin position="179"/>
        <end position="209"/>
    </location>
</feature>
<dbReference type="AlphaFoldDB" id="A0AAV2R860"/>
<evidence type="ECO:0000256" key="1">
    <source>
        <dbReference type="SAM" id="Coils"/>
    </source>
</evidence>
<gene>
    <name evidence="3" type="ORF">MNOR_LOCUS21936</name>
</gene>
<protein>
    <submittedName>
        <fullName evidence="3">Uncharacterized protein</fullName>
    </submittedName>
</protein>
<feature type="non-terminal residue" evidence="3">
    <location>
        <position position="304"/>
    </location>
</feature>
<organism evidence="3 4">
    <name type="scientific">Meganyctiphanes norvegica</name>
    <name type="common">Northern krill</name>
    <name type="synonym">Thysanopoda norvegica</name>
    <dbReference type="NCBI Taxonomy" id="48144"/>
    <lineage>
        <taxon>Eukaryota</taxon>
        <taxon>Metazoa</taxon>
        <taxon>Ecdysozoa</taxon>
        <taxon>Arthropoda</taxon>
        <taxon>Crustacea</taxon>
        <taxon>Multicrustacea</taxon>
        <taxon>Malacostraca</taxon>
        <taxon>Eumalacostraca</taxon>
        <taxon>Eucarida</taxon>
        <taxon>Euphausiacea</taxon>
        <taxon>Euphausiidae</taxon>
        <taxon>Meganyctiphanes</taxon>
    </lineage>
</organism>
<dbReference type="EMBL" id="CAXKWB010018041">
    <property type="protein sequence ID" value="CAL4120118.1"/>
    <property type="molecule type" value="Genomic_DNA"/>
</dbReference>
<sequence>MASPPLTRSRSATNQLNTQANTEIHLQTIETQLALVGQAINEWAEEQAKSTGDLPNSNNHWTAGLPEFVRVRLASFASGSSITNMMSQNGSNLDNLDHIASEQPTNNDLEDLLQDDESRGDTEVTQQQHRGQRGEDRRDNEDIPSGRWHNMKRSLAAYKRSDLIQMNEIAETIQQRHSLEDLQLGRREIQEMQKNLEALKTERADIMNCQNITQEDMGAFYQDIREHEKQLYILEIKISNLLTSLQGPQLPSAQSTISTTPQQAFNTFMNVAQSPRLQLPTFSGEIIDYEPFKRKFMRMADHIP</sequence>
<evidence type="ECO:0000313" key="4">
    <source>
        <dbReference type="Proteomes" id="UP001497623"/>
    </source>
</evidence>
<proteinExistence type="predicted"/>
<reference evidence="3 4" key="1">
    <citation type="submission" date="2024-05" db="EMBL/GenBank/DDBJ databases">
        <authorList>
            <person name="Wallberg A."/>
        </authorList>
    </citation>
    <scope>NUCLEOTIDE SEQUENCE [LARGE SCALE GENOMIC DNA]</scope>
</reference>
<name>A0AAV2R860_MEGNR</name>
<feature type="compositionally biased region" description="Basic and acidic residues" evidence="2">
    <location>
        <begin position="132"/>
        <end position="141"/>
    </location>
</feature>
<evidence type="ECO:0000256" key="2">
    <source>
        <dbReference type="SAM" id="MobiDB-lite"/>
    </source>
</evidence>
<keyword evidence="4" id="KW-1185">Reference proteome</keyword>
<dbReference type="Proteomes" id="UP001497623">
    <property type="component" value="Unassembled WGS sequence"/>
</dbReference>
<comment type="caution">
    <text evidence="3">The sequence shown here is derived from an EMBL/GenBank/DDBJ whole genome shotgun (WGS) entry which is preliminary data.</text>
</comment>
<keyword evidence="1" id="KW-0175">Coiled coil</keyword>